<keyword evidence="5" id="KW-1185">Reference proteome</keyword>
<keyword evidence="2" id="KW-0548">Nucleotidyltransferase</keyword>
<evidence type="ECO:0000313" key="5">
    <source>
        <dbReference type="Proteomes" id="UP000199300"/>
    </source>
</evidence>
<sequence>MAAGCGTRISNDINEIPKSTLKIGKDSLIRNTIKLFLENAYEVCIVVGYKKEMILKEIDDLPITVVYNPFYKLTNSIASLWFARSFLVDEETIIMNGDVYIEQDLIDFLLNEKRSPTMLVDAKRKTIGDFFFEYKNSRLISYGKELPLESRTGEYVGIAKLSGEFIDVFKRKLEIIIDSGHYNEWWEQVLYDLSDSGQEVYVSDIGNRFWSEIDQIEDYQYIQDYLLSKI</sequence>
<evidence type="ECO:0000256" key="1">
    <source>
        <dbReference type="ARBA" id="ARBA00022679"/>
    </source>
</evidence>
<dbReference type="Gene3D" id="3.90.550.10">
    <property type="entry name" value="Spore Coat Polysaccharide Biosynthesis Protein SpsA, Chain A"/>
    <property type="match status" value="1"/>
</dbReference>
<dbReference type="SUPFAM" id="SSF53448">
    <property type="entry name" value="Nucleotide-diphospho-sugar transferases"/>
    <property type="match status" value="1"/>
</dbReference>
<organism evidence="4 5">
    <name type="scientific">Amphibacillus marinus</name>
    <dbReference type="NCBI Taxonomy" id="872970"/>
    <lineage>
        <taxon>Bacteria</taxon>
        <taxon>Bacillati</taxon>
        <taxon>Bacillota</taxon>
        <taxon>Bacilli</taxon>
        <taxon>Bacillales</taxon>
        <taxon>Bacillaceae</taxon>
        <taxon>Amphibacillus</taxon>
    </lineage>
</organism>
<dbReference type="PANTHER" id="PTHR43584:SF5">
    <property type="entry name" value="PROTEIN LICC"/>
    <property type="match status" value="1"/>
</dbReference>
<dbReference type="CDD" id="cd02523">
    <property type="entry name" value="PC_cytidylyltransferase"/>
    <property type="match status" value="1"/>
</dbReference>
<evidence type="ECO:0000259" key="3">
    <source>
        <dbReference type="Pfam" id="PF12804"/>
    </source>
</evidence>
<dbReference type="InterPro" id="IPR050065">
    <property type="entry name" value="GlmU-like"/>
</dbReference>
<dbReference type="RefSeq" id="WP_177178297.1">
    <property type="nucleotide sequence ID" value="NZ_FODJ01000009.1"/>
</dbReference>
<gene>
    <name evidence="4" type="ORF">SAMN04488134_10997</name>
</gene>
<dbReference type="GO" id="GO:0016301">
    <property type="term" value="F:kinase activity"/>
    <property type="evidence" value="ECO:0007669"/>
    <property type="project" value="UniProtKB-KW"/>
</dbReference>
<feature type="domain" description="MobA-like NTP transferase" evidence="3">
    <location>
        <begin position="1"/>
        <end position="113"/>
    </location>
</feature>
<name>A0A1H8QZ64_9BACI</name>
<keyword evidence="1" id="KW-0808">Transferase</keyword>
<dbReference type="InterPro" id="IPR025877">
    <property type="entry name" value="MobA-like_NTP_Trfase"/>
</dbReference>
<dbReference type="STRING" id="872970.SAMN04488134_10997"/>
<dbReference type="EMBL" id="FODJ01000009">
    <property type="protein sequence ID" value="SEO59475.1"/>
    <property type="molecule type" value="Genomic_DNA"/>
</dbReference>
<proteinExistence type="predicted"/>
<dbReference type="InterPro" id="IPR029044">
    <property type="entry name" value="Nucleotide-diphossugar_trans"/>
</dbReference>
<dbReference type="GO" id="GO:0016779">
    <property type="term" value="F:nucleotidyltransferase activity"/>
    <property type="evidence" value="ECO:0007669"/>
    <property type="project" value="UniProtKB-KW"/>
</dbReference>
<reference evidence="4 5" key="1">
    <citation type="submission" date="2016-10" db="EMBL/GenBank/DDBJ databases">
        <authorList>
            <person name="de Groot N.N."/>
        </authorList>
    </citation>
    <scope>NUCLEOTIDE SEQUENCE [LARGE SCALE GENOMIC DNA]</scope>
    <source>
        <strain evidence="4 5">CGMCC 1.10434</strain>
    </source>
</reference>
<dbReference type="PANTHER" id="PTHR43584">
    <property type="entry name" value="NUCLEOTIDYL TRANSFERASE"/>
    <property type="match status" value="1"/>
</dbReference>
<keyword evidence="4" id="KW-0418">Kinase</keyword>
<dbReference type="Pfam" id="PF12804">
    <property type="entry name" value="NTP_transf_3"/>
    <property type="match status" value="1"/>
</dbReference>
<accession>A0A1H8QZ64</accession>
<evidence type="ECO:0000256" key="2">
    <source>
        <dbReference type="ARBA" id="ARBA00022695"/>
    </source>
</evidence>
<dbReference type="AlphaFoldDB" id="A0A1H8QZ64"/>
<dbReference type="Proteomes" id="UP000199300">
    <property type="component" value="Unassembled WGS sequence"/>
</dbReference>
<protein>
    <submittedName>
        <fullName evidence="4">Choline kinase</fullName>
    </submittedName>
</protein>
<evidence type="ECO:0000313" key="4">
    <source>
        <dbReference type="EMBL" id="SEO59475.1"/>
    </source>
</evidence>